<organism evidence="1 2">
    <name type="scientific">Pyrinomonas methylaliphatogenes</name>
    <dbReference type="NCBI Taxonomy" id="454194"/>
    <lineage>
        <taxon>Bacteria</taxon>
        <taxon>Pseudomonadati</taxon>
        <taxon>Acidobacteriota</taxon>
        <taxon>Blastocatellia</taxon>
        <taxon>Blastocatellales</taxon>
        <taxon>Pyrinomonadaceae</taxon>
        <taxon>Pyrinomonas</taxon>
    </lineage>
</organism>
<dbReference type="RefSeq" id="WP_041975049.1">
    <property type="nucleotide sequence ID" value="NZ_CBXV010000004.1"/>
</dbReference>
<gene>
    <name evidence="1" type="ORF">PYK22_00979</name>
</gene>
<sequence>MPYPSASRLELPILQELAATGGTEELQLLYRRLIGYFPQLTGAEIAAIGDGEHDRWRRLVQRAGASLVEKRQIERHHGRWTITSAGRRRVDEEALQFALTEGVGPGASEKRAFSHEEAQRMLLEIGGALGYHAEAEFDGYDVVWRVDRASPRLSHVFEVQRRGSLDSALARLKRAYDAQRSRPFLIVASERDTVRAERSLNVARHGAFHEIGRVTAILSFEQLRRLHRALWPVRELLALFFER</sequence>
<evidence type="ECO:0000313" key="2">
    <source>
        <dbReference type="Proteomes" id="UP000031518"/>
    </source>
</evidence>
<reference evidence="1 2" key="2">
    <citation type="submission" date="2015-01" db="EMBL/GenBank/DDBJ databases">
        <title>Complete genome sequence of Pyrinomonas methylaliphatogenes type strain K22T.</title>
        <authorList>
            <person name="Lee K.C.Y."/>
            <person name="Power J.F."/>
            <person name="Dunfield P.F."/>
            <person name="Morgan X.C."/>
            <person name="Huttenhower C."/>
            <person name="Stott M.B."/>
        </authorList>
    </citation>
    <scope>NUCLEOTIDE SEQUENCE [LARGE SCALE GENOMIC DNA]</scope>
    <source>
        <strain evidence="1 2">K22</strain>
    </source>
</reference>
<evidence type="ECO:0000313" key="1">
    <source>
        <dbReference type="EMBL" id="CDM64983.1"/>
    </source>
</evidence>
<dbReference type="AlphaFoldDB" id="A0A0B6WUQ9"/>
<proteinExistence type="predicted"/>
<name>A0A0B6WUQ9_9BACT</name>
<dbReference type="EMBL" id="CBXV010000004">
    <property type="protein sequence ID" value="CDM64983.1"/>
    <property type="molecule type" value="Genomic_DNA"/>
</dbReference>
<reference evidence="1 2" key="1">
    <citation type="submission" date="2013-12" db="EMBL/GenBank/DDBJ databases">
        <authorList>
            <person name="Stott M."/>
        </authorList>
    </citation>
    <scope>NUCLEOTIDE SEQUENCE [LARGE SCALE GENOMIC DNA]</scope>
    <source>
        <strain evidence="1 2">K22</strain>
    </source>
</reference>
<dbReference type="Proteomes" id="UP000031518">
    <property type="component" value="Unassembled WGS sequence"/>
</dbReference>
<dbReference type="STRING" id="454194.PYK22_00979"/>
<protein>
    <submittedName>
        <fullName evidence="1">Uncharacterized protein</fullName>
    </submittedName>
</protein>
<accession>A0A0B6WUQ9</accession>
<keyword evidence="2" id="KW-1185">Reference proteome</keyword>